<dbReference type="AlphaFoldDB" id="A0A0E9RRQ4"/>
<sequence>MSLVKYGSIVILLKRSNVLVYEIQVMPEALCLIINYCHF</sequence>
<reference evidence="1" key="2">
    <citation type="journal article" date="2015" name="Fish Shellfish Immunol.">
        <title>Early steps in the European eel (Anguilla anguilla)-Vibrio vulnificus interaction in the gills: Role of the RtxA13 toxin.</title>
        <authorList>
            <person name="Callol A."/>
            <person name="Pajuelo D."/>
            <person name="Ebbesson L."/>
            <person name="Teles M."/>
            <person name="MacKenzie S."/>
            <person name="Amaro C."/>
        </authorList>
    </citation>
    <scope>NUCLEOTIDE SEQUENCE</scope>
</reference>
<reference evidence="1" key="1">
    <citation type="submission" date="2014-11" db="EMBL/GenBank/DDBJ databases">
        <authorList>
            <person name="Amaro Gonzalez C."/>
        </authorList>
    </citation>
    <scope>NUCLEOTIDE SEQUENCE</scope>
</reference>
<proteinExistence type="predicted"/>
<organism evidence="1">
    <name type="scientific">Anguilla anguilla</name>
    <name type="common">European freshwater eel</name>
    <name type="synonym">Muraena anguilla</name>
    <dbReference type="NCBI Taxonomy" id="7936"/>
    <lineage>
        <taxon>Eukaryota</taxon>
        <taxon>Metazoa</taxon>
        <taxon>Chordata</taxon>
        <taxon>Craniata</taxon>
        <taxon>Vertebrata</taxon>
        <taxon>Euteleostomi</taxon>
        <taxon>Actinopterygii</taxon>
        <taxon>Neopterygii</taxon>
        <taxon>Teleostei</taxon>
        <taxon>Anguilliformes</taxon>
        <taxon>Anguillidae</taxon>
        <taxon>Anguilla</taxon>
    </lineage>
</organism>
<name>A0A0E9RRQ4_ANGAN</name>
<accession>A0A0E9RRQ4</accession>
<evidence type="ECO:0000313" key="1">
    <source>
        <dbReference type="EMBL" id="JAH31512.1"/>
    </source>
</evidence>
<protein>
    <submittedName>
        <fullName evidence="1">Uncharacterized protein</fullName>
    </submittedName>
</protein>
<dbReference type="EMBL" id="GBXM01077065">
    <property type="protein sequence ID" value="JAH31512.1"/>
    <property type="molecule type" value="Transcribed_RNA"/>
</dbReference>